<dbReference type="AlphaFoldDB" id="A0A140NRP3"/>
<dbReference type="PANTHER" id="PTHR30576:SF8">
    <property type="entry name" value="UNDECAPRENYL-PHOSPHATE GALACTOSE PHOSPHOTRANSFERASE"/>
    <property type="match status" value="1"/>
</dbReference>
<feature type="domain" description="Bacterial sugar transferase" evidence="3">
    <location>
        <begin position="7"/>
        <end position="181"/>
    </location>
</feature>
<evidence type="ECO:0000313" key="5">
    <source>
        <dbReference type="Proteomes" id="UP000002799"/>
    </source>
</evidence>
<name>A0A140NRP3_9FUSO</name>
<protein>
    <recommendedName>
        <fullName evidence="3">Bacterial sugar transferase domain-containing protein</fullName>
    </recommendedName>
</protein>
<dbReference type="RefSeq" id="WP_016361429.1">
    <property type="nucleotide sequence ID" value="NZ_AKBT01000001.1"/>
</dbReference>
<dbReference type="eggNOG" id="COG2148">
    <property type="taxonomic scope" value="Bacteria"/>
</dbReference>
<reference evidence="4 5" key="1">
    <citation type="submission" date="2013-11" db="EMBL/GenBank/DDBJ databases">
        <title>The Genome Sequence of Fusobacterium sp. 7_1.</title>
        <authorList>
            <consortium name="The Broad Institute Genome Sequencing Platform"/>
            <person name="Earl A."/>
            <person name="Ward D."/>
            <person name="Feldgarden M."/>
            <person name="Gevers D."/>
            <person name="Strauss J."/>
            <person name="Ambrose C.E."/>
            <person name="Allen-Vercoe E."/>
            <person name="Walker B."/>
            <person name="Young S.K."/>
            <person name="Zeng Q."/>
            <person name="Gargeya S."/>
            <person name="Fitzgerald M."/>
            <person name="Haas B."/>
            <person name="Abouelleil A."/>
            <person name="Alvarado L."/>
            <person name="Arachchi H.M."/>
            <person name="Berlin A.M."/>
            <person name="Chapman S.B."/>
            <person name="Goldberg J."/>
            <person name="Griggs A."/>
            <person name="Gujja S."/>
            <person name="Hansen M."/>
            <person name="Howarth C."/>
            <person name="Imamovic A."/>
            <person name="Larimer J."/>
            <person name="McCowen C."/>
            <person name="Montmayeur A."/>
            <person name="Murphy C."/>
            <person name="Neiman D."/>
            <person name="Pearson M."/>
            <person name="Priest M."/>
            <person name="Roberts A."/>
            <person name="Saif S."/>
            <person name="Shea T."/>
            <person name="Sisk P."/>
            <person name="Sykes S."/>
            <person name="Wortman J."/>
            <person name="Nusbaum C."/>
            <person name="Birren B."/>
        </authorList>
    </citation>
    <scope>NUCLEOTIDE SEQUENCE [LARGE SCALE GENOMIC DNA]</scope>
    <source>
        <strain evidence="4 5">7_1</strain>
    </source>
</reference>
<evidence type="ECO:0000313" key="4">
    <source>
        <dbReference type="EMBL" id="AHH93344.1"/>
    </source>
</evidence>
<dbReference type="GeneID" id="79810748"/>
<evidence type="ECO:0000256" key="2">
    <source>
        <dbReference type="SAM" id="Phobius"/>
    </source>
</evidence>
<gene>
    <name evidence="4" type="ORF">FSDG_02480</name>
</gene>
<dbReference type="EMBL" id="CP007062">
    <property type="protein sequence ID" value="AHH93344.1"/>
    <property type="molecule type" value="Genomic_DNA"/>
</dbReference>
<dbReference type="HOGENOM" id="CLU_024920_1_4_0"/>
<keyword evidence="2" id="KW-0472">Membrane</keyword>
<keyword evidence="2" id="KW-1133">Transmembrane helix</keyword>
<dbReference type="KEGG" id="fne:FSDG_02480"/>
<keyword evidence="2" id="KW-0812">Transmembrane</keyword>
<sequence>MYKLFFKRVIDIFFSLIFILLFWWLYIVIAILVRKKLGSPVIFKQKRPGINEKIFTMYKFRTMTDEKDKEGNLLSDKDRLTKFGKFLRSTSLDEIPELWNVIKGEMSLVGPRPLMPKYLAYYTKSEKRRHEVKPGITGWAQVNGRNSLTWEDKFRYDIEYVNSISFWLDLKIIFITIKKVFNRQDISDFSDENKEVDFDEYRRMEKK</sequence>
<organism evidence="4">
    <name type="scientific">Fusobacterium animalis 7_1</name>
    <dbReference type="NCBI Taxonomy" id="457405"/>
    <lineage>
        <taxon>Bacteria</taxon>
        <taxon>Fusobacteriati</taxon>
        <taxon>Fusobacteriota</taxon>
        <taxon>Fusobacteriia</taxon>
        <taxon>Fusobacteriales</taxon>
        <taxon>Fusobacteriaceae</taxon>
        <taxon>Fusobacterium</taxon>
    </lineage>
</organism>
<proteinExistence type="inferred from homology"/>
<dbReference type="Pfam" id="PF02397">
    <property type="entry name" value="Bac_transf"/>
    <property type="match status" value="1"/>
</dbReference>
<comment type="similarity">
    <text evidence="1">Belongs to the bacterial sugar transferase family.</text>
</comment>
<accession>A0A140NRP3</accession>
<dbReference type="GO" id="GO:0016780">
    <property type="term" value="F:phosphotransferase activity, for other substituted phosphate groups"/>
    <property type="evidence" value="ECO:0007669"/>
    <property type="project" value="TreeGrafter"/>
</dbReference>
<feature type="transmembrane region" description="Helical" evidence="2">
    <location>
        <begin position="12"/>
        <end position="33"/>
    </location>
</feature>
<evidence type="ECO:0000256" key="1">
    <source>
        <dbReference type="ARBA" id="ARBA00006464"/>
    </source>
</evidence>
<dbReference type="PANTHER" id="PTHR30576">
    <property type="entry name" value="COLANIC BIOSYNTHESIS UDP-GLUCOSE LIPID CARRIER TRANSFERASE"/>
    <property type="match status" value="1"/>
</dbReference>
<dbReference type="InterPro" id="IPR003362">
    <property type="entry name" value="Bact_transf"/>
</dbReference>
<evidence type="ECO:0000259" key="3">
    <source>
        <dbReference type="Pfam" id="PF02397"/>
    </source>
</evidence>
<dbReference type="Proteomes" id="UP000002799">
    <property type="component" value="Chromosome"/>
</dbReference>